<sequence length="501" mass="57314">MGMTSHSHHIWNSVLLHELARRGHNLTILSVDLPRDDDPVPANVSYIYLERAYDMYNDVEDKMTIEYIVNANSFQNIARTYEYGLRTAKLIAASQGMQQLLDYPADFHFDLIINDYTLGPYMLGFAHRFRYPPIVGISAYQNPHTTLDFMSNTYSPALTPYQWTAYSENMNFLQRLHNTLIFAADVFYRRTFYNPALDEIMRPHFGAEMPPLTKLAKLTVIALVNSHPSIDYVESLPSHIIQVGGMHIGESKPLPRHLDDFMRSAKNGAVLISMGTNVQASDVAVKSLHVIVEAIRQLPNYNFLWKFDANYLKNLDINLPNNVLVSSFLPQRDVLAHKSLRAFVTHCGALSTQEATWHAVPIVGIPLFLDQYRNLRQSMDAGVALKVDYASINTKDLVNAIKDAAESEDIAAAMRKRSIRFRDNPLPSLELAVWWVEYLLRQPNPEHLHSPAKDMNIFQIHSLDVLAALLLVVVLIYYKLRQVGNKRTKHHYRKSQSKKRR</sequence>
<dbReference type="AlphaFoldDB" id="A0A6J2T766"/>
<dbReference type="FunFam" id="3.40.50.2000:FF:000021">
    <property type="entry name" value="UDP-glucuronosyltransferase"/>
    <property type="match status" value="1"/>
</dbReference>
<evidence type="ECO:0000313" key="6">
    <source>
        <dbReference type="RefSeq" id="XP_030372776.1"/>
    </source>
</evidence>
<evidence type="ECO:0000256" key="2">
    <source>
        <dbReference type="ARBA" id="ARBA00022676"/>
    </source>
</evidence>
<dbReference type="Pfam" id="PF00201">
    <property type="entry name" value="UDPGT"/>
    <property type="match status" value="1"/>
</dbReference>
<keyword evidence="4" id="KW-1133">Transmembrane helix</keyword>
<keyword evidence="3" id="KW-0808">Transferase</keyword>
<reference evidence="6" key="1">
    <citation type="submission" date="2025-08" db="UniProtKB">
        <authorList>
            <consortium name="RefSeq"/>
        </authorList>
    </citation>
    <scope>IDENTIFICATION</scope>
    <source>
        <strain evidence="6">11010-0011.00</strain>
        <tissue evidence="6">Whole body</tissue>
    </source>
</reference>
<dbReference type="PANTHER" id="PTHR48043">
    <property type="entry name" value="EG:EG0003.4 PROTEIN-RELATED"/>
    <property type="match status" value="1"/>
</dbReference>
<gene>
    <name evidence="6" type="primary">LOC115622836</name>
</gene>
<dbReference type="RefSeq" id="XP_030372776.1">
    <property type="nucleotide sequence ID" value="XM_030516916.1"/>
</dbReference>
<keyword evidence="5" id="KW-1185">Reference proteome</keyword>
<dbReference type="Proteomes" id="UP000504634">
    <property type="component" value="Unplaced"/>
</dbReference>
<accession>A0A6J2T766</accession>
<organism evidence="5 6">
    <name type="scientific">Drosophila lebanonensis</name>
    <name type="common">Fruit fly</name>
    <name type="synonym">Scaptodrosophila lebanonensis</name>
    <dbReference type="NCBI Taxonomy" id="7225"/>
    <lineage>
        <taxon>Eukaryota</taxon>
        <taxon>Metazoa</taxon>
        <taxon>Ecdysozoa</taxon>
        <taxon>Arthropoda</taxon>
        <taxon>Hexapoda</taxon>
        <taxon>Insecta</taxon>
        <taxon>Pterygota</taxon>
        <taxon>Neoptera</taxon>
        <taxon>Endopterygota</taxon>
        <taxon>Diptera</taxon>
        <taxon>Brachycera</taxon>
        <taxon>Muscomorpha</taxon>
        <taxon>Ephydroidea</taxon>
        <taxon>Drosophilidae</taxon>
        <taxon>Scaptodrosophila</taxon>
    </lineage>
</organism>
<protein>
    <submittedName>
        <fullName evidence="6">UDP-glucuronosyltransferase 2B7-like</fullName>
    </submittedName>
</protein>
<dbReference type="PANTHER" id="PTHR48043:SF159">
    <property type="entry name" value="EG:EG0003.4 PROTEIN-RELATED"/>
    <property type="match status" value="1"/>
</dbReference>
<evidence type="ECO:0000256" key="3">
    <source>
        <dbReference type="ARBA" id="ARBA00022679"/>
    </source>
</evidence>
<dbReference type="Gene3D" id="3.40.50.2000">
    <property type="entry name" value="Glycogen Phosphorylase B"/>
    <property type="match status" value="1"/>
</dbReference>
<evidence type="ECO:0000256" key="4">
    <source>
        <dbReference type="SAM" id="Phobius"/>
    </source>
</evidence>
<dbReference type="CDD" id="cd03784">
    <property type="entry name" value="GT1_Gtf-like"/>
    <property type="match status" value="1"/>
</dbReference>
<dbReference type="GO" id="GO:0008194">
    <property type="term" value="F:UDP-glycosyltransferase activity"/>
    <property type="evidence" value="ECO:0007669"/>
    <property type="project" value="InterPro"/>
</dbReference>
<proteinExistence type="inferred from homology"/>
<keyword evidence="4" id="KW-0472">Membrane</keyword>
<comment type="similarity">
    <text evidence="1">Belongs to the UDP-glycosyltransferase family.</text>
</comment>
<dbReference type="InterPro" id="IPR050271">
    <property type="entry name" value="UDP-glycosyltransferase"/>
</dbReference>
<keyword evidence="2" id="KW-0328">Glycosyltransferase</keyword>
<feature type="transmembrane region" description="Helical" evidence="4">
    <location>
        <begin position="458"/>
        <end position="478"/>
    </location>
</feature>
<dbReference type="OrthoDB" id="5835829at2759"/>
<dbReference type="GeneID" id="115622836"/>
<name>A0A6J2T766_DROLE</name>
<dbReference type="SUPFAM" id="SSF53756">
    <property type="entry name" value="UDP-Glycosyltransferase/glycogen phosphorylase"/>
    <property type="match status" value="1"/>
</dbReference>
<evidence type="ECO:0000256" key="1">
    <source>
        <dbReference type="ARBA" id="ARBA00009995"/>
    </source>
</evidence>
<evidence type="ECO:0000313" key="5">
    <source>
        <dbReference type="Proteomes" id="UP000504634"/>
    </source>
</evidence>
<keyword evidence="4" id="KW-0812">Transmembrane</keyword>
<dbReference type="InterPro" id="IPR002213">
    <property type="entry name" value="UDP_glucos_trans"/>
</dbReference>